<dbReference type="PANTHER" id="PTHR22589:SF14">
    <property type="entry name" value="CHOLINE O-ACETYLTRANSFERASE"/>
    <property type="match status" value="1"/>
</dbReference>
<dbReference type="GO" id="GO:0043005">
    <property type="term" value="C:neuron projection"/>
    <property type="evidence" value="ECO:0007669"/>
    <property type="project" value="TreeGrafter"/>
</dbReference>
<evidence type="ECO:0000313" key="10">
    <source>
        <dbReference type="WBParaSite" id="Pan_g7412.t1"/>
    </source>
</evidence>
<evidence type="ECO:0000256" key="1">
    <source>
        <dbReference type="ARBA" id="ARBA00005232"/>
    </source>
</evidence>
<reference evidence="10" key="2">
    <citation type="submission" date="2020-10" db="UniProtKB">
        <authorList>
            <consortium name="WormBaseParasite"/>
        </authorList>
    </citation>
    <scope>IDENTIFICATION</scope>
</reference>
<evidence type="ECO:0000256" key="2">
    <source>
        <dbReference type="ARBA" id="ARBA00022679"/>
    </source>
</evidence>
<dbReference type="Gene3D" id="3.30.559.70">
    <property type="entry name" value="Choline/Carnitine o-acyltransferase, domain 2"/>
    <property type="match status" value="1"/>
</dbReference>
<dbReference type="GO" id="GO:0008292">
    <property type="term" value="P:acetylcholine biosynthetic process"/>
    <property type="evidence" value="ECO:0007669"/>
    <property type="project" value="TreeGrafter"/>
</dbReference>
<evidence type="ECO:0000256" key="5">
    <source>
        <dbReference type="ARBA" id="ARBA00039091"/>
    </source>
</evidence>
<proteinExistence type="inferred from homology"/>
<organism evidence="9 10">
    <name type="scientific">Panagrellus redivivus</name>
    <name type="common">Microworm</name>
    <dbReference type="NCBI Taxonomy" id="6233"/>
    <lineage>
        <taxon>Eukaryota</taxon>
        <taxon>Metazoa</taxon>
        <taxon>Ecdysozoa</taxon>
        <taxon>Nematoda</taxon>
        <taxon>Chromadorea</taxon>
        <taxon>Rhabditida</taxon>
        <taxon>Tylenchina</taxon>
        <taxon>Panagrolaimomorpha</taxon>
        <taxon>Panagrolaimoidea</taxon>
        <taxon>Panagrolaimidae</taxon>
        <taxon>Panagrellus</taxon>
    </lineage>
</organism>
<keyword evidence="3" id="KW-0530">Neurotransmitter biosynthesis</keyword>
<dbReference type="Gene3D" id="3.30.559.10">
    <property type="entry name" value="Chloramphenicol acetyltransferase-like domain"/>
    <property type="match status" value="1"/>
</dbReference>
<dbReference type="Proteomes" id="UP000492821">
    <property type="component" value="Unassembled WGS sequence"/>
</dbReference>
<feature type="domain" description="Choline/carnitine acyltransferase" evidence="8">
    <location>
        <begin position="19"/>
        <end position="596"/>
    </location>
</feature>
<dbReference type="InterPro" id="IPR000542">
    <property type="entry name" value="Carn_acyl_trans"/>
</dbReference>
<dbReference type="EC" id="2.3.1.6" evidence="5"/>
<dbReference type="GO" id="GO:0004102">
    <property type="term" value="F:choline O-acetyltransferase activity"/>
    <property type="evidence" value="ECO:0007669"/>
    <property type="project" value="UniProtKB-EC"/>
</dbReference>
<keyword evidence="2" id="KW-0808">Transferase</keyword>
<dbReference type="WBParaSite" id="Pan_g7412.t1">
    <property type="protein sequence ID" value="Pan_g7412.t1"/>
    <property type="gene ID" value="Pan_g7412"/>
</dbReference>
<evidence type="ECO:0000256" key="3">
    <source>
        <dbReference type="ARBA" id="ARBA00022979"/>
    </source>
</evidence>
<keyword evidence="4" id="KW-0012">Acyltransferase</keyword>
<feature type="active site" description="Proton acceptor" evidence="7">
    <location>
        <position position="322"/>
    </location>
</feature>
<protein>
    <recommendedName>
        <fullName evidence="6">Choline O-acetyltransferase</fullName>
        <ecNumber evidence="5">2.3.1.6</ecNumber>
    </recommendedName>
</protein>
<dbReference type="GO" id="GO:0007274">
    <property type="term" value="P:neuromuscular synaptic transmission"/>
    <property type="evidence" value="ECO:0007669"/>
    <property type="project" value="TreeGrafter"/>
</dbReference>
<dbReference type="InterPro" id="IPR039551">
    <property type="entry name" value="Cho/carn_acyl_trans"/>
</dbReference>
<evidence type="ECO:0000313" key="9">
    <source>
        <dbReference type="Proteomes" id="UP000492821"/>
    </source>
</evidence>
<evidence type="ECO:0000259" key="8">
    <source>
        <dbReference type="Pfam" id="PF00755"/>
    </source>
</evidence>
<dbReference type="GO" id="GO:0005737">
    <property type="term" value="C:cytoplasm"/>
    <property type="evidence" value="ECO:0007669"/>
    <property type="project" value="TreeGrafter"/>
</dbReference>
<dbReference type="SUPFAM" id="SSF52777">
    <property type="entry name" value="CoA-dependent acyltransferases"/>
    <property type="match status" value="2"/>
</dbReference>
<reference evidence="9" key="1">
    <citation type="journal article" date="2013" name="Genetics">
        <title>The draft genome and transcriptome of Panagrellus redivivus are shaped by the harsh demands of a free-living lifestyle.</title>
        <authorList>
            <person name="Srinivasan J."/>
            <person name="Dillman A.R."/>
            <person name="Macchietto M.G."/>
            <person name="Heikkinen L."/>
            <person name="Lakso M."/>
            <person name="Fracchia K.M."/>
            <person name="Antoshechkin I."/>
            <person name="Mortazavi A."/>
            <person name="Wong G."/>
            <person name="Sternberg P.W."/>
        </authorList>
    </citation>
    <scope>NUCLEOTIDE SEQUENCE [LARGE SCALE GENOMIC DNA]</scope>
    <source>
        <strain evidence="9">MT8872</strain>
    </source>
</reference>
<dbReference type="PANTHER" id="PTHR22589">
    <property type="entry name" value="CARNITINE O-ACYLTRANSFERASE"/>
    <property type="match status" value="1"/>
</dbReference>
<evidence type="ECO:0000256" key="4">
    <source>
        <dbReference type="ARBA" id="ARBA00023315"/>
    </source>
</evidence>
<sequence length="617" mass="70175">MSKMLAPEEWYNGTLPKPPVPTLSHTFGRYLEYASVIAKDDVQFDEARKHVDEFMQNGTSLQNQLMHISEVEHNWVNRFWLPKMYLKARYPLILYSNPAYVFTPQKFASDDEYLNYTAWLIRGMLDFKQSIDKRTVDRDYADKQRTIPMCMDQYDRLLTSYREANVGEDILLRSPVLEDEHIHVMCLNQGFTVAVKSGGVLLSQCEIRYQLERIVKSAKNRSTAGLIPIAGATGGERDKAAQFWAQAKVDPMNAASLHAVSSSVFAVCLDLEPTPENIDEATQGQAILHGYGSKRNGLNRWFEHTLQLVVARDGTNGFCIEHSVAEGMVIIKLGESIIRFAKEKMKQKQYSEPKLMIRPKGLRWRVTNAMQEILDEQIKTLDDLANDLDLKVVYFTDFGKERIKSFHVSPDGFVQLSMQLAHYRLYGRLVSTYESASIRRFFLGRVDNIRSATPEALAWVKIMKDSSASLDLKYELFRQAAVKQALLIKENITGYGIDNHLCALSTLANEAISNGTLSTQFNVFNDKTWYHTMRFPLSTSQVSTSPDIEKCYLCYGPVVDDGYGNAYNIQSEYIKMAVSARKSYADTDVDSFAREVCQAMRDIAKLIETVNPPTNKN</sequence>
<accession>A0A7E5A0J6</accession>
<dbReference type="AlphaFoldDB" id="A0A7E5A0J6"/>
<dbReference type="Pfam" id="PF00755">
    <property type="entry name" value="Carn_acyltransf"/>
    <property type="match status" value="1"/>
</dbReference>
<evidence type="ECO:0000256" key="6">
    <source>
        <dbReference type="ARBA" id="ARBA00040495"/>
    </source>
</evidence>
<evidence type="ECO:0000256" key="7">
    <source>
        <dbReference type="PIRSR" id="PIRSR600542-1"/>
    </source>
</evidence>
<comment type="similarity">
    <text evidence="1">Belongs to the carnitine/choline acetyltransferase family.</text>
</comment>
<dbReference type="GO" id="GO:0045202">
    <property type="term" value="C:synapse"/>
    <property type="evidence" value="ECO:0007669"/>
    <property type="project" value="GOC"/>
</dbReference>
<name>A0A7E5A0J6_PANRE</name>
<dbReference type="InterPro" id="IPR042231">
    <property type="entry name" value="Cho/carn_acyl_trans_2"/>
</dbReference>
<keyword evidence="9" id="KW-1185">Reference proteome</keyword>
<dbReference type="InterPro" id="IPR023213">
    <property type="entry name" value="CAT-like_dom_sf"/>
</dbReference>